<name>A0A1I7VXJ2_LOALO</name>
<reference evidence="7" key="1">
    <citation type="submission" date="2012-04" db="EMBL/GenBank/DDBJ databases">
        <title>The Genome Sequence of Loa loa.</title>
        <authorList>
            <consortium name="The Broad Institute Genome Sequencing Platform"/>
            <consortium name="Broad Institute Genome Sequencing Center for Infectious Disease"/>
            <person name="Nutman T.B."/>
            <person name="Fink D.L."/>
            <person name="Russ C."/>
            <person name="Young S."/>
            <person name="Zeng Q."/>
            <person name="Gargeya S."/>
            <person name="Alvarado L."/>
            <person name="Berlin A."/>
            <person name="Chapman S.B."/>
            <person name="Chen Z."/>
            <person name="Freedman E."/>
            <person name="Gellesch M."/>
            <person name="Goldberg J."/>
            <person name="Griggs A."/>
            <person name="Gujja S."/>
            <person name="Heilman E.R."/>
            <person name="Heiman D."/>
            <person name="Howarth C."/>
            <person name="Mehta T."/>
            <person name="Neiman D."/>
            <person name="Pearson M."/>
            <person name="Roberts A."/>
            <person name="Saif S."/>
            <person name="Shea T."/>
            <person name="Shenoy N."/>
            <person name="Sisk P."/>
            <person name="Stolte C."/>
            <person name="Sykes S."/>
            <person name="White J."/>
            <person name="Yandava C."/>
            <person name="Haas B."/>
            <person name="Henn M.R."/>
            <person name="Nusbaum C."/>
            <person name="Birren B."/>
        </authorList>
    </citation>
    <scope>NUCLEOTIDE SEQUENCE [LARGE SCALE GENOMIC DNA]</scope>
</reference>
<dbReference type="InterPro" id="IPR057983">
    <property type="entry name" value="NAA35-like_N"/>
</dbReference>
<dbReference type="STRING" id="7209.A0A1I7VXJ2"/>
<comment type="subcellular location">
    <subcellularLocation>
        <location evidence="1">Cytoplasm</location>
    </subcellularLocation>
</comment>
<protein>
    <recommendedName>
        <fullName evidence="4">Protein MAK10 homolog</fullName>
    </recommendedName>
</protein>
<feature type="domain" description="NAA35-like N-terminal" evidence="5">
    <location>
        <begin position="58"/>
        <end position="155"/>
    </location>
</feature>
<keyword evidence="7" id="KW-1185">Reference proteome</keyword>
<dbReference type="AlphaFoldDB" id="A0A1I7VXJ2"/>
<dbReference type="WBParaSite" id="EN70_7374">
    <property type="protein sequence ID" value="EN70_7374"/>
    <property type="gene ID" value="EN70_7374"/>
</dbReference>
<reference evidence="8" key="2">
    <citation type="submission" date="2016-11" db="UniProtKB">
        <authorList>
            <consortium name="WormBaseParasite"/>
        </authorList>
    </citation>
    <scope>IDENTIFICATION</scope>
</reference>
<dbReference type="InterPro" id="IPR057982">
    <property type="entry name" value="TPR_NAA35"/>
</dbReference>
<organism evidence="7 8">
    <name type="scientific">Loa loa</name>
    <name type="common">Eye worm</name>
    <name type="synonym">Filaria loa</name>
    <dbReference type="NCBI Taxonomy" id="7209"/>
    <lineage>
        <taxon>Eukaryota</taxon>
        <taxon>Metazoa</taxon>
        <taxon>Ecdysozoa</taxon>
        <taxon>Nematoda</taxon>
        <taxon>Chromadorea</taxon>
        <taxon>Rhabditida</taxon>
        <taxon>Spirurina</taxon>
        <taxon>Spiruromorpha</taxon>
        <taxon>Filarioidea</taxon>
        <taxon>Onchocercidae</taxon>
        <taxon>Loa</taxon>
    </lineage>
</organism>
<dbReference type="PANTHER" id="PTHR21373:SF0">
    <property type="entry name" value="N-ALPHA-ACETYLTRANSFERASE 35, NATC AUXILIARY SUBUNIT"/>
    <property type="match status" value="1"/>
</dbReference>
<evidence type="ECO:0000256" key="4">
    <source>
        <dbReference type="ARBA" id="ARBA00030494"/>
    </source>
</evidence>
<feature type="domain" description="NAA35-like TPR repeats" evidence="6">
    <location>
        <begin position="407"/>
        <end position="793"/>
    </location>
</feature>
<evidence type="ECO:0000256" key="1">
    <source>
        <dbReference type="ARBA" id="ARBA00004496"/>
    </source>
</evidence>
<sequence length="798" mass="90419">MSGKDEVQSNELQRLISDGMTLVCAENNANSPSSQPEPLAVVDITDDFFMECKKLNDGELVMADDFQLSEAMSAIELMDPKMDIGMKPFDPSIAFESLIATGRLNITNMDEREMIATMDAMLASLISWLEGNSIAQTLLTCVFLNHMDSVTDSVLSAFSYGVLELTTVFRHIIQMASVYEEDPYIKIVSPEPYKLKVVQQPFISSKAKSVRCEYLKLTLLIIRNFNSRYHATPAMDEDFNGYAAQFHLLPIPKLTSSLKAAEIDLQRRIKQKPANQELLDAVLYRIQFIRFMLLSLSLLVQSPTNSCSRSNSCNCFRPNLEECALHLNIVCLLLDKMESTMSLGLQPLEKDDEDYAWLPAFEPDINRRQLPPTFPRITKMINRAETMRYLKKLCSKISSITTELPAKVSNIEDIIDYLRTFSLADSCVLTRSLLQMVLFPSDDNILGRVQLSTVIVDSIRMFAAPPVLDSVSQAFSVEQCRECWEEFVNDSVKVFLGVIQMFGLNPARQREKIVCCIEDFSTLQAEAERAENAFDLYYFGQEATINLSLTSFVMLHTLSLIKYHFFLSFYLDLFASFEYSYVYWYLSEIVFKWLVNTLDRSVTLVAAGEKRMSKVRKKSDRKKLAKCKKEIEMKKKAVEKQRFLLFYRAQAKVAEAFFMAAVALIAAGKIRMPLSNTEQSRFEHRMSPFSSLNSVTFRIALFVEYAQYIHISRVESLRALGGAKCFSIAADAFDWARGELESLSGNDEIAQEAAAIARICKNNAVVSRIISSGSKNESQIGFVFNGDSSYMYPLLKIT</sequence>
<dbReference type="GO" id="GO:0031417">
    <property type="term" value="C:NatC complex"/>
    <property type="evidence" value="ECO:0007669"/>
    <property type="project" value="InterPro"/>
</dbReference>
<dbReference type="Pfam" id="PF25789">
    <property type="entry name" value="TPR_NAA35"/>
    <property type="match status" value="1"/>
</dbReference>
<accession>A0A1I7VXJ2</accession>
<dbReference type="eggNOG" id="KOG2343">
    <property type="taxonomic scope" value="Eukaryota"/>
</dbReference>
<evidence type="ECO:0000313" key="7">
    <source>
        <dbReference type="Proteomes" id="UP000095285"/>
    </source>
</evidence>
<comment type="similarity">
    <text evidence="2">Belongs to the MAK10 family.</text>
</comment>
<dbReference type="PANTHER" id="PTHR21373">
    <property type="entry name" value="GLUCOSE REPRESSIBLE PROTEIN MAK10"/>
    <property type="match status" value="1"/>
</dbReference>
<dbReference type="Proteomes" id="UP000095285">
    <property type="component" value="Unassembled WGS sequence"/>
</dbReference>
<evidence type="ECO:0000256" key="2">
    <source>
        <dbReference type="ARBA" id="ARBA00006289"/>
    </source>
</evidence>
<evidence type="ECO:0000259" key="5">
    <source>
        <dbReference type="Pfam" id="PF04112"/>
    </source>
</evidence>
<evidence type="ECO:0000313" key="8">
    <source>
        <dbReference type="WBParaSite" id="EN70_7374"/>
    </source>
</evidence>
<evidence type="ECO:0000259" key="6">
    <source>
        <dbReference type="Pfam" id="PF25789"/>
    </source>
</evidence>
<dbReference type="Pfam" id="PF04112">
    <property type="entry name" value="Mak10"/>
    <property type="match status" value="1"/>
</dbReference>
<keyword evidence="3" id="KW-0963">Cytoplasm</keyword>
<evidence type="ECO:0000256" key="3">
    <source>
        <dbReference type="ARBA" id="ARBA00022490"/>
    </source>
</evidence>
<dbReference type="InterPro" id="IPR007244">
    <property type="entry name" value="Naa35_N"/>
</dbReference>
<proteinExistence type="inferred from homology"/>